<evidence type="ECO:0000313" key="2">
    <source>
        <dbReference type="EMBL" id="PSB35198.1"/>
    </source>
</evidence>
<dbReference type="PROSITE" id="PS50889">
    <property type="entry name" value="S4"/>
    <property type="match status" value="1"/>
</dbReference>
<dbReference type="OrthoDB" id="9811532at2"/>
<reference evidence="2 3" key="2">
    <citation type="submission" date="2018-03" db="EMBL/GenBank/DDBJ databases">
        <title>The ancient ancestry and fast evolution of plastids.</title>
        <authorList>
            <person name="Moore K.R."/>
            <person name="Magnabosco C."/>
            <person name="Momper L."/>
            <person name="Gold D.A."/>
            <person name="Bosak T."/>
            <person name="Fournier G.P."/>
        </authorList>
    </citation>
    <scope>NUCLEOTIDE SEQUENCE [LARGE SCALE GENOMIC DNA]</scope>
    <source>
        <strain evidence="2 3">ULC18</strain>
    </source>
</reference>
<sequence>MIKLDQFLKVVGMVQSGGQAKLLIQAGEVKVNGSVETRRGRKLVLGDRVATMGNTFKVEPSTLQPPNADEPNPWA</sequence>
<protein>
    <submittedName>
        <fullName evidence="2">RNA-binding protein</fullName>
    </submittedName>
</protein>
<proteinExistence type="predicted"/>
<reference evidence="3" key="1">
    <citation type="submission" date="2018-02" db="EMBL/GenBank/DDBJ databases">
        <authorList>
            <person name="Moore K."/>
            <person name="Momper L."/>
        </authorList>
    </citation>
    <scope>NUCLEOTIDE SEQUENCE [LARGE SCALE GENOMIC DNA]</scope>
    <source>
        <strain evidence="3">ULC18</strain>
    </source>
</reference>
<name>A0A2T1ERB8_9CYAN</name>
<dbReference type="InterPro" id="IPR036986">
    <property type="entry name" value="S4_RNA-bd_sf"/>
</dbReference>
<dbReference type="CDD" id="cd00165">
    <property type="entry name" value="S4"/>
    <property type="match status" value="1"/>
</dbReference>
<dbReference type="EMBL" id="PVWK01000010">
    <property type="protein sequence ID" value="PSB35198.1"/>
    <property type="molecule type" value="Genomic_DNA"/>
</dbReference>
<evidence type="ECO:0000313" key="3">
    <source>
        <dbReference type="Proteomes" id="UP000239576"/>
    </source>
</evidence>
<keyword evidence="3" id="KW-1185">Reference proteome</keyword>
<comment type="caution">
    <text evidence="2">The sequence shown here is derived from an EMBL/GenBank/DDBJ whole genome shotgun (WGS) entry which is preliminary data.</text>
</comment>
<dbReference type="Gene3D" id="3.10.290.10">
    <property type="entry name" value="RNA-binding S4 domain"/>
    <property type="match status" value="1"/>
</dbReference>
<dbReference type="SUPFAM" id="SSF55174">
    <property type="entry name" value="Alpha-L RNA-binding motif"/>
    <property type="match status" value="1"/>
</dbReference>
<dbReference type="Proteomes" id="UP000239576">
    <property type="component" value="Unassembled WGS sequence"/>
</dbReference>
<evidence type="ECO:0000256" key="1">
    <source>
        <dbReference type="PROSITE-ProRule" id="PRU00182"/>
    </source>
</evidence>
<dbReference type="AlphaFoldDB" id="A0A2T1ERB8"/>
<keyword evidence="1" id="KW-0694">RNA-binding</keyword>
<accession>A0A2T1ERB8</accession>
<dbReference type="Pfam" id="PF13275">
    <property type="entry name" value="S4_2"/>
    <property type="match status" value="1"/>
</dbReference>
<dbReference type="GO" id="GO:0003723">
    <property type="term" value="F:RNA binding"/>
    <property type="evidence" value="ECO:0007669"/>
    <property type="project" value="UniProtKB-KW"/>
</dbReference>
<gene>
    <name evidence="2" type="ORF">C7B82_01320</name>
</gene>
<organism evidence="2 3">
    <name type="scientific">Stenomitos frigidus ULC18</name>
    <dbReference type="NCBI Taxonomy" id="2107698"/>
    <lineage>
        <taxon>Bacteria</taxon>
        <taxon>Bacillati</taxon>
        <taxon>Cyanobacteriota</taxon>
        <taxon>Cyanophyceae</taxon>
        <taxon>Leptolyngbyales</taxon>
        <taxon>Leptolyngbyaceae</taxon>
        <taxon>Stenomitos</taxon>
    </lineage>
</organism>